<dbReference type="Gene3D" id="2.40.170.20">
    <property type="entry name" value="TonB-dependent receptor, beta-barrel domain"/>
    <property type="match status" value="1"/>
</dbReference>
<proteinExistence type="predicted"/>
<evidence type="ECO:0000313" key="8">
    <source>
        <dbReference type="Proteomes" id="UP001597440"/>
    </source>
</evidence>
<feature type="region of interest" description="Disordered" evidence="4">
    <location>
        <begin position="393"/>
        <end position="418"/>
    </location>
</feature>
<feature type="compositionally biased region" description="Basic and acidic residues" evidence="4">
    <location>
        <begin position="393"/>
        <end position="408"/>
    </location>
</feature>
<dbReference type="InterPro" id="IPR041700">
    <property type="entry name" value="OMP_b-brl_3"/>
</dbReference>
<name>A0ABW5L1A0_9SPHI</name>
<keyword evidence="8" id="KW-1185">Reference proteome</keyword>
<evidence type="ECO:0000256" key="2">
    <source>
        <dbReference type="ARBA" id="ARBA00023136"/>
    </source>
</evidence>
<dbReference type="SUPFAM" id="SSF56935">
    <property type="entry name" value="Porins"/>
    <property type="match status" value="1"/>
</dbReference>
<dbReference type="Gene3D" id="2.60.40.1120">
    <property type="entry name" value="Carboxypeptidase-like, regulatory domain"/>
    <property type="match status" value="1"/>
</dbReference>
<evidence type="ECO:0000256" key="4">
    <source>
        <dbReference type="SAM" id="MobiDB-lite"/>
    </source>
</evidence>
<accession>A0ABW5L1A0</accession>
<dbReference type="SUPFAM" id="SSF49464">
    <property type="entry name" value="Carboxypeptidase regulatory domain-like"/>
    <property type="match status" value="1"/>
</dbReference>
<feature type="signal peptide" evidence="5">
    <location>
        <begin position="1"/>
        <end position="24"/>
    </location>
</feature>
<dbReference type="Proteomes" id="UP001597440">
    <property type="component" value="Unassembled WGS sequence"/>
</dbReference>
<feature type="compositionally biased region" description="Polar residues" evidence="4">
    <location>
        <begin position="409"/>
        <end position="418"/>
    </location>
</feature>
<evidence type="ECO:0000313" key="7">
    <source>
        <dbReference type="EMBL" id="MFD2554325.1"/>
    </source>
</evidence>
<dbReference type="InterPro" id="IPR008969">
    <property type="entry name" value="CarboxyPept-like_regulatory"/>
</dbReference>
<evidence type="ECO:0000256" key="5">
    <source>
        <dbReference type="SAM" id="SignalP"/>
    </source>
</evidence>
<evidence type="ECO:0000256" key="1">
    <source>
        <dbReference type="ARBA" id="ARBA00004442"/>
    </source>
</evidence>
<dbReference type="EMBL" id="JBHULD010000008">
    <property type="protein sequence ID" value="MFD2554325.1"/>
    <property type="molecule type" value="Genomic_DNA"/>
</dbReference>
<sequence length="940" mass="105844">MRPNILKHFCTALLLLAGLQMMFAQNRLSGNIVDKTTSKPLSGVTLHIVNLKDTATIRLSSNETGLFSQQNLKKGDYTISTNFIGFKSESRSISIDSKPVYLFFRLEPSEIAIEEVEIVASPAIVLKGDTMEFDAKNFSTREYAEADELVAQIPGVMIDEEGNVEAHGEKVTRVIVDGKEFFSSDPRIALKNLPAEIIAKIQLIDEKSEQSRFSGFDDGKRNKIINIVTKPDKRHGYFGKINGGKGDGDKFGINVSLNAFDGDKKYAINLMANNINETNFAEQGRGGNRRGNNNTERGLSETYAGALNFTNTYLNKKMEVSGDYNFRSLSTLTNTVSNIEYLSEKQANQFRTQEQLSDDLNKEHKFNGRVKWNLDSTNRIDFSPNLSYTEVHKLNSSDSRTNRNRTEPINHSIRSGDSNNKSFNIGGSLTYMHRFNKKGRSLSLNVTANKSTNDALALNLATTSYYKKSMSGTLDGTEPVLSRIDTNNNRSLTEGYGSGINSRLSFTEALSAQSRLQTNYSFRNTSNYSNRETFEFLAETGQLGKLRERLSNEFRNDYNYHSAGLSYSYNKKDALRIQAGLNYQHGIRTNNRTVPIDLKTTADFSSLLPEFTTAYKFSKDRNIEFNYNTQTNTPNINQLQDFVNNSNELRITNGNPDLNQEYAHTLRLQYKDVNKLSGRTLTTNVNFEYINNKITNAVITTNRDTTLIFQDTSFLLGAGGQYTTPINVNGAYSFKLNNSYGLPIKPLKINLHTNTRLFFDNDIAENNGELINSTSYGFGQSIGFNSNFSKQYIIGLSYNINGRYTHNPLGRLPKYEVFTHRLNNNITVELFKKLVLSSQFTYLLNGGIMGAPGIETTLWNASIGYKLFKRRNGELGLKGFDLLNNAQNVNRRVNVDNISDVTSNTLNRYFLLSFTYNLRQFGGKAIAEKKESRKTALPHE</sequence>
<organism evidence="7 8">
    <name type="scientific">Sphingobacterium tabacisoli</name>
    <dbReference type="NCBI Taxonomy" id="2044855"/>
    <lineage>
        <taxon>Bacteria</taxon>
        <taxon>Pseudomonadati</taxon>
        <taxon>Bacteroidota</taxon>
        <taxon>Sphingobacteriia</taxon>
        <taxon>Sphingobacteriales</taxon>
        <taxon>Sphingobacteriaceae</taxon>
        <taxon>Sphingobacterium</taxon>
    </lineage>
</organism>
<keyword evidence="5" id="KW-0732">Signal</keyword>
<comment type="caution">
    <text evidence="7">The sequence shown here is derived from an EMBL/GenBank/DDBJ whole genome shotgun (WGS) entry which is preliminary data.</text>
</comment>
<comment type="subcellular location">
    <subcellularLocation>
        <location evidence="1">Cell outer membrane</location>
    </subcellularLocation>
</comment>
<keyword evidence="3" id="KW-0998">Cell outer membrane</keyword>
<reference evidence="8" key="1">
    <citation type="journal article" date="2019" name="Int. J. Syst. Evol. Microbiol.">
        <title>The Global Catalogue of Microorganisms (GCM) 10K type strain sequencing project: providing services to taxonomists for standard genome sequencing and annotation.</title>
        <authorList>
            <consortium name="The Broad Institute Genomics Platform"/>
            <consortium name="The Broad Institute Genome Sequencing Center for Infectious Disease"/>
            <person name="Wu L."/>
            <person name="Ma J."/>
        </authorList>
    </citation>
    <scope>NUCLEOTIDE SEQUENCE [LARGE SCALE GENOMIC DNA]</scope>
    <source>
        <strain evidence="8">KCTC 52298</strain>
    </source>
</reference>
<dbReference type="Pfam" id="PF13715">
    <property type="entry name" value="CarbopepD_reg_2"/>
    <property type="match status" value="1"/>
</dbReference>
<dbReference type="RefSeq" id="WP_210355878.1">
    <property type="nucleotide sequence ID" value="NZ_JAEQMU010000006.1"/>
</dbReference>
<feature type="domain" description="Outer membrane protein beta-barrel" evidence="6">
    <location>
        <begin position="433"/>
        <end position="804"/>
    </location>
</feature>
<dbReference type="Pfam" id="PF14905">
    <property type="entry name" value="OMP_b-brl_3"/>
    <property type="match status" value="1"/>
</dbReference>
<keyword evidence="2" id="KW-0472">Membrane</keyword>
<gene>
    <name evidence="7" type="ORF">ACFSQW_07980</name>
</gene>
<dbReference type="InterPro" id="IPR036942">
    <property type="entry name" value="Beta-barrel_TonB_sf"/>
</dbReference>
<evidence type="ECO:0000256" key="3">
    <source>
        <dbReference type="ARBA" id="ARBA00023237"/>
    </source>
</evidence>
<protein>
    <submittedName>
        <fullName evidence="7">Outer membrane beta-barrel protein</fullName>
    </submittedName>
</protein>
<evidence type="ECO:0000259" key="6">
    <source>
        <dbReference type="Pfam" id="PF14905"/>
    </source>
</evidence>
<feature type="chain" id="PRO_5045930062" evidence="5">
    <location>
        <begin position="25"/>
        <end position="940"/>
    </location>
</feature>